<dbReference type="PANTHER" id="PTHR20977">
    <property type="entry name" value="AT13385P-RELATED"/>
    <property type="match status" value="1"/>
</dbReference>
<organism evidence="1 2">
    <name type="scientific">Glossina austeni</name>
    <name type="common">Savannah tsetse fly</name>
    <dbReference type="NCBI Taxonomy" id="7395"/>
    <lineage>
        <taxon>Eukaryota</taxon>
        <taxon>Metazoa</taxon>
        <taxon>Ecdysozoa</taxon>
        <taxon>Arthropoda</taxon>
        <taxon>Hexapoda</taxon>
        <taxon>Insecta</taxon>
        <taxon>Pterygota</taxon>
        <taxon>Neoptera</taxon>
        <taxon>Endopterygota</taxon>
        <taxon>Diptera</taxon>
        <taxon>Brachycera</taxon>
        <taxon>Muscomorpha</taxon>
        <taxon>Hippoboscoidea</taxon>
        <taxon>Glossinidae</taxon>
        <taxon>Glossina</taxon>
    </lineage>
</organism>
<evidence type="ECO:0000313" key="1">
    <source>
        <dbReference type="EnsemblMetazoa" id="GAUT046935-PA"/>
    </source>
</evidence>
<accession>A0A1A9VTG0</accession>
<proteinExistence type="predicted"/>
<dbReference type="InterPro" id="IPR006611">
    <property type="entry name" value="DUF1431_DROsp"/>
</dbReference>
<dbReference type="AlphaFoldDB" id="A0A1A9VTG0"/>
<dbReference type="VEuPathDB" id="VectorBase:GAUT046935"/>
<dbReference type="SMART" id="SM00689">
    <property type="entry name" value="DM6"/>
    <property type="match status" value="1"/>
</dbReference>
<evidence type="ECO:0000313" key="2">
    <source>
        <dbReference type="Proteomes" id="UP000078200"/>
    </source>
</evidence>
<dbReference type="Proteomes" id="UP000078200">
    <property type="component" value="Unassembled WGS sequence"/>
</dbReference>
<dbReference type="EnsemblMetazoa" id="GAUT046935-RA">
    <property type="protein sequence ID" value="GAUT046935-PA"/>
    <property type="gene ID" value="GAUT046935"/>
</dbReference>
<name>A0A1A9VTG0_GLOAU</name>
<protein>
    <submittedName>
        <fullName evidence="1">Uncharacterized protein</fullName>
    </submittedName>
</protein>
<sequence length="187" mass="22040">MTNTNYVHLPKDTAWELPDWCGNICRGMPVRMDQLYYKAIDMKTRKYKQTWATAPSLLTEICKVHPLTCRAFSMSTRPLKVKKRRASCYERYIEGLMPGKLMSKPLRNMCPKHARPCRNVYRRWKPPSKGKKESAPYPCYSECKHCGLIAPNMVECQCLDRPSMCEVEERIRRQKTFGRHDTFLRKN</sequence>
<dbReference type="Pfam" id="PF07248">
    <property type="entry name" value="DUF1431"/>
    <property type="match status" value="1"/>
</dbReference>
<reference evidence="1" key="1">
    <citation type="submission" date="2020-05" db="UniProtKB">
        <authorList>
            <consortium name="EnsemblMetazoa"/>
        </authorList>
    </citation>
    <scope>IDENTIFICATION</scope>
    <source>
        <strain evidence="1">TTRI</strain>
    </source>
</reference>
<dbReference type="PANTHER" id="PTHR20977:SF0">
    <property type="entry name" value="AT13385P-RELATED"/>
    <property type="match status" value="1"/>
</dbReference>
<keyword evidence="2" id="KW-1185">Reference proteome</keyword>